<gene>
    <name evidence="6" type="ORF">RIMI_LOCUS1208069</name>
</gene>
<comment type="caution">
    <text evidence="6">The sequence shown here is derived from an EMBL/GenBank/DDBJ whole genome shotgun (WGS) entry which is preliminary data.</text>
</comment>
<evidence type="ECO:0000256" key="5">
    <source>
        <dbReference type="SAM" id="MobiDB-lite"/>
    </source>
</evidence>
<feature type="coiled-coil region" evidence="4">
    <location>
        <begin position="632"/>
        <end position="874"/>
    </location>
</feature>
<dbReference type="PANTHER" id="PTHR18875">
    <property type="entry name" value="SARCOMA ANTIGEN NY-SAR-24/CYTOSKELETAL PROTEIN SOJO"/>
    <property type="match status" value="1"/>
</dbReference>
<evidence type="ECO:0000256" key="4">
    <source>
        <dbReference type="SAM" id="Coils"/>
    </source>
</evidence>
<reference evidence="6" key="1">
    <citation type="submission" date="2023-07" db="EMBL/GenBank/DDBJ databases">
        <authorList>
            <person name="Stuckert A."/>
        </authorList>
    </citation>
    <scope>NUCLEOTIDE SEQUENCE</scope>
</reference>
<sequence length="875" mass="100652">MLSCTNCVKVCILSRKHMTYSTMDTSEGFGSSSQDSLTNPRGPRTRLPYRSSKGENPVEACGTSRDSGGEHSLSRAPLGLTLEDLERPSHCASTESAPKQRNTMLPSGADSLRTARDKTGSMRNMEQENKKLRDQLVTLQEINAALTSQNLLLRNRMESVQLELTKCKSKPSSKPSYDVHFYESAFGSRASRIPKLEEQVASLEAESEAQEKALRIAEDKLVESYHRMAEKEEDLQKYREDLKQMKIELYESSKLCKRTEKQRNEALLNAEELTRAFQQYKKNVTEKMEKVKTEGSRINLNLQECERERAELLEKCKNLENELENIREHLRNLTSEKMAEKEKQKSVEMKTLELISLLTQSNQRVLKLESDLENKENVLKDNNTLLHENKELKEQLTKMVKNQCASEPVDIEPVSCFKDKFLDIERLRNPPSENLKNVDPDDCGSLITALRAELSKKEAENQELHAKFLSAINSHTLDTEPVKLTLQQSEVENFQHLESVSKQLQEENERLHDTVKELKRKLSKAEADTANTKVSMAQRTRQFQLIQDELLEKASKTTKLQQEVTKKSLKIGSLQKLLEEKTEAYSCAAARNTKLEEEIMDYKARICHMEENITKEHQEVLLAFEKSKNMHLDQHNELLKQLKCQVEMKTLEVTEQESTIHSLQEDAASKEQQLESLGNKLMETKKELERHRKGAADRMKVLENQLEIEALKVKQLESTLSVCKDELGIYLQKLEDNRESFANQTKKRSEEVQCLQKEIKLRSQNLQETTEENVRLQQTLQQQQQMLQQATTRIGDLEDVQAELEKQVSKLEFDLEKQRSSSLVDLKAAEEKLQVANKELSRKTHQVHEFSETVSQVSNELDLCKEKLSQAERDG</sequence>
<evidence type="ECO:0000313" key="7">
    <source>
        <dbReference type="Proteomes" id="UP001176940"/>
    </source>
</evidence>
<evidence type="ECO:0000256" key="2">
    <source>
        <dbReference type="ARBA" id="ARBA00022490"/>
    </source>
</evidence>
<keyword evidence="2" id="KW-0963">Cytoplasm</keyword>
<feature type="coiled-coil region" evidence="4">
    <location>
        <begin position="193"/>
        <end position="402"/>
    </location>
</feature>
<evidence type="ECO:0000256" key="1">
    <source>
        <dbReference type="ARBA" id="ARBA00004496"/>
    </source>
</evidence>
<accession>A0ABN9KV69</accession>
<feature type="region of interest" description="Disordered" evidence="5">
    <location>
        <begin position="24"/>
        <end position="74"/>
    </location>
</feature>
<feature type="compositionally biased region" description="Polar residues" evidence="5">
    <location>
        <begin position="91"/>
        <end position="105"/>
    </location>
</feature>
<evidence type="ECO:0000256" key="3">
    <source>
        <dbReference type="ARBA" id="ARBA00023054"/>
    </source>
</evidence>
<feature type="coiled-coil region" evidence="4">
    <location>
        <begin position="578"/>
        <end position="605"/>
    </location>
</feature>
<evidence type="ECO:0008006" key="8">
    <source>
        <dbReference type="Google" id="ProtNLM"/>
    </source>
</evidence>
<feature type="coiled-coil region" evidence="4">
    <location>
        <begin position="494"/>
        <end position="535"/>
    </location>
</feature>
<dbReference type="Proteomes" id="UP001176940">
    <property type="component" value="Unassembled WGS sequence"/>
</dbReference>
<protein>
    <recommendedName>
        <fullName evidence="8">Coiled-coil domain-containing protein 18</fullName>
    </recommendedName>
</protein>
<keyword evidence="7" id="KW-1185">Reference proteome</keyword>
<comment type="subcellular location">
    <subcellularLocation>
        <location evidence="1">Cytoplasm</location>
    </subcellularLocation>
</comment>
<dbReference type="PANTHER" id="PTHR18875:SF8">
    <property type="entry name" value="COILED-COIL DOMAIN-CONTAINING PROTEIN 18"/>
    <property type="match status" value="1"/>
</dbReference>
<name>A0ABN9KV69_9NEOB</name>
<proteinExistence type="predicted"/>
<keyword evidence="3 4" id="KW-0175">Coiled coil</keyword>
<feature type="compositionally biased region" description="Basic and acidic residues" evidence="5">
    <location>
        <begin position="113"/>
        <end position="124"/>
    </location>
</feature>
<feature type="compositionally biased region" description="Polar residues" evidence="5">
    <location>
        <begin position="24"/>
        <end position="39"/>
    </location>
</feature>
<organism evidence="6 7">
    <name type="scientific">Ranitomeya imitator</name>
    <name type="common">mimic poison frog</name>
    <dbReference type="NCBI Taxonomy" id="111125"/>
    <lineage>
        <taxon>Eukaryota</taxon>
        <taxon>Metazoa</taxon>
        <taxon>Chordata</taxon>
        <taxon>Craniata</taxon>
        <taxon>Vertebrata</taxon>
        <taxon>Euteleostomi</taxon>
        <taxon>Amphibia</taxon>
        <taxon>Batrachia</taxon>
        <taxon>Anura</taxon>
        <taxon>Neobatrachia</taxon>
        <taxon>Hyloidea</taxon>
        <taxon>Dendrobatidae</taxon>
        <taxon>Dendrobatinae</taxon>
        <taxon>Ranitomeya</taxon>
    </lineage>
</organism>
<evidence type="ECO:0000313" key="6">
    <source>
        <dbReference type="EMBL" id="CAJ0920185.1"/>
    </source>
</evidence>
<feature type="region of interest" description="Disordered" evidence="5">
    <location>
        <begin position="89"/>
        <end position="124"/>
    </location>
</feature>
<dbReference type="EMBL" id="CAUEEQ010001558">
    <property type="protein sequence ID" value="CAJ0920185.1"/>
    <property type="molecule type" value="Genomic_DNA"/>
</dbReference>